<dbReference type="Pfam" id="PF02137">
    <property type="entry name" value="A_deamin"/>
    <property type="match status" value="1"/>
</dbReference>
<evidence type="ECO:0000256" key="4">
    <source>
        <dbReference type="ARBA" id="ARBA00022833"/>
    </source>
</evidence>
<dbReference type="PANTHER" id="PTHR46516">
    <property type="entry name" value="TRNA-SPECIFIC ADENOSINE DEAMINASE 1"/>
    <property type="match status" value="1"/>
</dbReference>
<keyword evidence="15" id="KW-1185">Reference proteome</keyword>
<protein>
    <recommendedName>
        <fullName evidence="9">tRNA-specific adenosine deaminase 1</fullName>
        <ecNumber evidence="8">3.5.4.34</ecNumber>
    </recommendedName>
    <alternativeName>
        <fullName evidence="10">tRNA-specific adenosine-37 deaminase</fullName>
    </alternativeName>
</protein>
<evidence type="ECO:0000256" key="2">
    <source>
        <dbReference type="ARBA" id="ARBA00022723"/>
    </source>
</evidence>
<reference evidence="14" key="1">
    <citation type="submission" date="2025-08" db="UniProtKB">
        <authorList>
            <consortium name="Ensembl"/>
        </authorList>
    </citation>
    <scope>IDENTIFICATION</scope>
</reference>
<keyword evidence="1" id="KW-0819">tRNA processing</keyword>
<evidence type="ECO:0000313" key="14">
    <source>
        <dbReference type="Ensembl" id="ENSLLEP00000037330.1"/>
    </source>
</evidence>
<evidence type="ECO:0000256" key="5">
    <source>
        <dbReference type="ARBA" id="ARBA00037026"/>
    </source>
</evidence>
<dbReference type="EC" id="3.5.4.34" evidence="8"/>
<evidence type="ECO:0000256" key="1">
    <source>
        <dbReference type="ARBA" id="ARBA00022694"/>
    </source>
</evidence>
<evidence type="ECO:0000256" key="7">
    <source>
        <dbReference type="ARBA" id="ARBA00038326"/>
    </source>
</evidence>
<evidence type="ECO:0000256" key="11">
    <source>
        <dbReference type="ARBA" id="ARBA00047635"/>
    </source>
</evidence>
<evidence type="ECO:0000256" key="10">
    <source>
        <dbReference type="ARBA" id="ARBA00041760"/>
    </source>
</evidence>
<gene>
    <name evidence="14" type="primary">ADAT1</name>
</gene>
<dbReference type="PROSITE" id="PS50141">
    <property type="entry name" value="A_DEAMIN_EDITASE"/>
    <property type="match status" value="1"/>
</dbReference>
<comment type="cofactor">
    <cofactor evidence="5">
        <name>1D-myo-inositol hexakisphosphate</name>
        <dbReference type="ChEBI" id="CHEBI:58130"/>
    </cofactor>
</comment>
<dbReference type="GO" id="GO:0008033">
    <property type="term" value="P:tRNA processing"/>
    <property type="evidence" value="ECO:0007669"/>
    <property type="project" value="UniProtKB-KW"/>
</dbReference>
<comment type="similarity">
    <text evidence="7">Belongs to the ADAT1 family.</text>
</comment>
<comment type="function">
    <text evidence="6">Specifically deaminates adenosine-37 to inosine in tRNA-Ala.</text>
</comment>
<proteinExistence type="inferred from homology"/>
<dbReference type="GO" id="GO:0043829">
    <property type="term" value="F:tRNA-specific adenosine-37 deaminase activity"/>
    <property type="evidence" value="ECO:0007669"/>
    <property type="project" value="UniProtKB-EC"/>
</dbReference>
<dbReference type="InterPro" id="IPR002466">
    <property type="entry name" value="A_deamin"/>
</dbReference>
<comment type="catalytic activity">
    <reaction evidence="11">
        <text>adenosine(37) in tRNA(Ala) + H2O + H(+) = inosine(37) in tRNA(Ala) + NH4(+)</text>
        <dbReference type="Rhea" id="RHEA:50968"/>
        <dbReference type="Rhea" id="RHEA-COMP:12855"/>
        <dbReference type="Rhea" id="RHEA-COMP:12856"/>
        <dbReference type="ChEBI" id="CHEBI:15377"/>
        <dbReference type="ChEBI" id="CHEBI:15378"/>
        <dbReference type="ChEBI" id="CHEBI:28938"/>
        <dbReference type="ChEBI" id="CHEBI:74411"/>
        <dbReference type="ChEBI" id="CHEBI:82852"/>
        <dbReference type="EC" id="3.5.4.34"/>
    </reaction>
</comment>
<dbReference type="SMART" id="SM00552">
    <property type="entry name" value="ADEAMc"/>
    <property type="match status" value="1"/>
</dbReference>
<dbReference type="GeneTree" id="ENSGT00940000157942"/>
<accession>A0A8C5QIK2</accession>
<evidence type="ECO:0000313" key="15">
    <source>
        <dbReference type="Proteomes" id="UP000694569"/>
    </source>
</evidence>
<evidence type="ECO:0000256" key="6">
    <source>
        <dbReference type="ARBA" id="ARBA00037784"/>
    </source>
</evidence>
<evidence type="ECO:0000256" key="9">
    <source>
        <dbReference type="ARBA" id="ARBA00040502"/>
    </source>
</evidence>
<name>A0A8C5QIK2_9ANUR</name>
<keyword evidence="3" id="KW-0378">Hydrolase</keyword>
<keyword evidence="2" id="KW-0479">Metal-binding</keyword>
<evidence type="ECO:0000256" key="3">
    <source>
        <dbReference type="ARBA" id="ARBA00022801"/>
    </source>
</evidence>
<feature type="region of interest" description="Disordered" evidence="12">
    <location>
        <begin position="186"/>
        <end position="219"/>
    </location>
</feature>
<evidence type="ECO:0000256" key="12">
    <source>
        <dbReference type="SAM" id="MobiDB-lite"/>
    </source>
</evidence>
<dbReference type="GO" id="GO:0003723">
    <property type="term" value="F:RNA binding"/>
    <property type="evidence" value="ECO:0007669"/>
    <property type="project" value="InterPro"/>
</dbReference>
<sequence length="474" mass="52231">MEPGALLVARLWTADEIASLCYGHYRNQLPKQGLPDPSREWTLMAAFIQVETTALEESVTKKVVAMGTGTKCVGQSKVRKTGDILQDSHAEITAKRSFQRYLLHQLSLATSGSQESVFSTATDAGKWMIKPEFSFVFFTSHTPCGDASIIPMISHEDQLFPTLVSDVCVDPSAADISASGISAYKRKANEEEASGTSKRLKQDDETSLNGARLSDDGRTANGKALEARDVYRTGAKCVPGEPQDSHKPGADYHCLGALRVKPGRGDRSWSMSCSDKMARWNILGCQGALLMHCLQRPVYLAGVVVGKCPYSQEAMDRALNTRCQKVASLPDGFRTHRVDIVQSSLLFHHGRDALKEKGDAGKLVPCGSAVSWSAVPHQALDVTANGYRQGTTKKAIGSPQSRSRICKAELFGSFRQIVQRLPSSQLPDSLRDQELKTYWDYKKAAATYQEAWNQLLQQAFTSWIRTPRDYLQFT</sequence>
<dbReference type="PANTHER" id="PTHR46516:SF1">
    <property type="entry name" value="TRNA-SPECIFIC ADENOSINE DEAMINASE 1"/>
    <property type="match status" value="1"/>
</dbReference>
<feature type="domain" description="A to I editase" evidence="13">
    <location>
        <begin position="65"/>
        <end position="473"/>
    </location>
</feature>
<dbReference type="Proteomes" id="UP000694569">
    <property type="component" value="Unplaced"/>
</dbReference>
<evidence type="ECO:0000259" key="13">
    <source>
        <dbReference type="PROSITE" id="PS50141"/>
    </source>
</evidence>
<evidence type="ECO:0000256" key="8">
    <source>
        <dbReference type="ARBA" id="ARBA00038940"/>
    </source>
</evidence>
<dbReference type="GO" id="GO:0046872">
    <property type="term" value="F:metal ion binding"/>
    <property type="evidence" value="ECO:0007669"/>
    <property type="project" value="UniProtKB-KW"/>
</dbReference>
<dbReference type="OrthoDB" id="10268011at2759"/>
<dbReference type="AlphaFoldDB" id="A0A8C5QIK2"/>
<organism evidence="14 15">
    <name type="scientific">Leptobrachium leishanense</name>
    <name type="common">Leishan spiny toad</name>
    <dbReference type="NCBI Taxonomy" id="445787"/>
    <lineage>
        <taxon>Eukaryota</taxon>
        <taxon>Metazoa</taxon>
        <taxon>Chordata</taxon>
        <taxon>Craniata</taxon>
        <taxon>Vertebrata</taxon>
        <taxon>Euteleostomi</taxon>
        <taxon>Amphibia</taxon>
        <taxon>Batrachia</taxon>
        <taxon>Anura</taxon>
        <taxon>Pelobatoidea</taxon>
        <taxon>Megophryidae</taxon>
        <taxon>Leptobrachium</taxon>
    </lineage>
</organism>
<dbReference type="Ensembl" id="ENSLLET00000038764.1">
    <property type="protein sequence ID" value="ENSLLEP00000037330.1"/>
    <property type="gene ID" value="ENSLLEG00000023500.1"/>
</dbReference>
<keyword evidence="4" id="KW-0862">Zinc</keyword>
<reference evidence="14" key="2">
    <citation type="submission" date="2025-09" db="UniProtKB">
        <authorList>
            <consortium name="Ensembl"/>
        </authorList>
    </citation>
    <scope>IDENTIFICATION</scope>
</reference>